<dbReference type="AlphaFoldDB" id="A0A7W9TCV3"/>
<evidence type="ECO:0000313" key="2">
    <source>
        <dbReference type="EMBL" id="MBB6078355.1"/>
    </source>
</evidence>
<accession>A0A7W9TCV3</accession>
<feature type="compositionally biased region" description="Basic and acidic residues" evidence="1">
    <location>
        <begin position="289"/>
        <end position="298"/>
    </location>
</feature>
<proteinExistence type="predicted"/>
<evidence type="ECO:0000256" key="1">
    <source>
        <dbReference type="SAM" id="MobiDB-lite"/>
    </source>
</evidence>
<sequence>MCGAGLRRGRSSGGERRPACPGCWWHRDPPGAAHAAELSVGPVRAEIREPGTAESEAGIRPGRACTSLPACASGWGEIPLGQGVRGSPWPLTPSSSRPVLRSVVRARSVADTHPLLSLPGPVPGEPLAALRTLPGAGGLHRLGWCRYRQGPGVGGVQARSPLAQSPPRASRLMARSRTAGQARSLPNRGRACRAPPLRTAHAPPSRLPAEIQPSNRRSPPSARPTPPGARSRHNHPDSLSPEHQTAVPRSLSRPLRSPSPGCQTARAASPPSSRTVKRFPGMSPPSRRPPADRIDHRIPATSAPMPPPAGRTAATLGIPHPRSPHKPLAPTPHGRKPPPSPRHPVAESDPRTGIRPSAPPSSFGRARNQPDSPRGVRRSGSVAVTRDILRLRFQPRPLGPPCRPPRR</sequence>
<gene>
    <name evidence="2" type="ORF">HNR57_004287</name>
</gene>
<organism evidence="2 3">
    <name type="scientific">Streptomyces paradoxus</name>
    <dbReference type="NCBI Taxonomy" id="66375"/>
    <lineage>
        <taxon>Bacteria</taxon>
        <taxon>Bacillati</taxon>
        <taxon>Actinomycetota</taxon>
        <taxon>Actinomycetes</taxon>
        <taxon>Kitasatosporales</taxon>
        <taxon>Streptomycetaceae</taxon>
        <taxon>Streptomyces</taxon>
    </lineage>
</organism>
<feature type="region of interest" description="Disordered" evidence="1">
    <location>
        <begin position="154"/>
        <end position="407"/>
    </location>
</feature>
<comment type="caution">
    <text evidence="2">The sequence shown here is derived from an EMBL/GenBank/DDBJ whole genome shotgun (WGS) entry which is preliminary data.</text>
</comment>
<dbReference type="Proteomes" id="UP000591537">
    <property type="component" value="Unassembled WGS sequence"/>
</dbReference>
<protein>
    <submittedName>
        <fullName evidence="2">Uncharacterized protein</fullName>
    </submittedName>
</protein>
<dbReference type="EMBL" id="JACHGV010000006">
    <property type="protein sequence ID" value="MBB6078355.1"/>
    <property type="molecule type" value="Genomic_DNA"/>
</dbReference>
<keyword evidence="3" id="KW-1185">Reference proteome</keyword>
<feature type="compositionally biased region" description="Low complexity" evidence="1">
    <location>
        <begin position="248"/>
        <end position="260"/>
    </location>
</feature>
<reference evidence="2 3" key="1">
    <citation type="submission" date="2020-08" db="EMBL/GenBank/DDBJ databases">
        <title>Genomic Encyclopedia of Type Strains, Phase IV (KMG-IV): sequencing the most valuable type-strain genomes for metagenomic binning, comparative biology and taxonomic classification.</title>
        <authorList>
            <person name="Goeker M."/>
        </authorList>
    </citation>
    <scope>NUCLEOTIDE SEQUENCE [LARGE SCALE GENOMIC DNA]</scope>
    <source>
        <strain evidence="2 3">DSM 43350</strain>
    </source>
</reference>
<feature type="compositionally biased region" description="Pro residues" evidence="1">
    <location>
        <begin position="397"/>
        <end position="407"/>
    </location>
</feature>
<name>A0A7W9TCV3_9ACTN</name>
<evidence type="ECO:0000313" key="3">
    <source>
        <dbReference type="Proteomes" id="UP000591537"/>
    </source>
</evidence>
<feature type="region of interest" description="Disordered" evidence="1">
    <location>
        <begin position="1"/>
        <end position="22"/>
    </location>
</feature>